<sequence length="223" mass="23889">MGGLVLACGDAIESLPDVASVANDVAVEKLPSRPGKQEVDPLLGRNESSDRTIVVAGTDADLAAVALRLMRKDLLTSTVVGFVPSDPRSDFAALWGLPTDPAAALRLALTGTENPVPLIRDDVGGVLVGRGVIAPVRGIGYCDNTVALRGDARSVEVHPGPAGLVVTVTRGRFRRRRMTYEGRAFQLGCDPVVPVSDGVPYVRSMERWTWYRHTQDLRLVRPA</sequence>
<dbReference type="Gene3D" id="3.40.50.10330">
    <property type="entry name" value="Probable inorganic polyphosphate/atp-NAD kinase, domain 1"/>
    <property type="match status" value="1"/>
</dbReference>
<evidence type="ECO:0000313" key="1">
    <source>
        <dbReference type="EMBL" id="KHF44558.1"/>
    </source>
</evidence>
<comment type="caution">
    <text evidence="1">The sequence shown here is derived from an EMBL/GenBank/DDBJ whole genome shotgun (WGS) entry which is preliminary data.</text>
</comment>
<proteinExistence type="predicted"/>
<evidence type="ECO:0008006" key="3">
    <source>
        <dbReference type="Google" id="ProtNLM"/>
    </source>
</evidence>
<dbReference type="EMBL" id="JRZE01000003">
    <property type="protein sequence ID" value="KHF44558.1"/>
    <property type="molecule type" value="Genomic_DNA"/>
</dbReference>
<accession>A0A837DCB7</accession>
<evidence type="ECO:0000313" key="2">
    <source>
        <dbReference type="Proteomes" id="UP000030848"/>
    </source>
</evidence>
<dbReference type="AlphaFoldDB" id="A0A837DCB7"/>
<gene>
    <name evidence="1" type="ORF">MINT15_14400</name>
</gene>
<dbReference type="OMA" id="MRIDALW"/>
<dbReference type="RefSeq" id="WP_015788073.1">
    <property type="nucleotide sequence ID" value="NZ_CALJZO010000112.1"/>
</dbReference>
<dbReference type="InterPro" id="IPR017438">
    <property type="entry name" value="ATP-NAD_kinase_N"/>
</dbReference>
<dbReference type="OrthoDB" id="5189801at2"/>
<dbReference type="Proteomes" id="UP000030848">
    <property type="component" value="Unassembled WGS sequence"/>
</dbReference>
<dbReference type="InterPro" id="IPR016064">
    <property type="entry name" value="NAD/diacylglycerol_kinase_sf"/>
</dbReference>
<protein>
    <recommendedName>
        <fullName evidence="3">DAGKc domain-containing protein</fullName>
    </recommendedName>
</protein>
<dbReference type="SUPFAM" id="SSF111331">
    <property type="entry name" value="NAD kinase/diacylglycerol kinase-like"/>
    <property type="match status" value="1"/>
</dbReference>
<name>A0A837DCB7_9PSEU</name>
<organism evidence="1 2">
    <name type="scientific">Saccharomonospora viridis</name>
    <dbReference type="NCBI Taxonomy" id="1852"/>
    <lineage>
        <taxon>Bacteria</taxon>
        <taxon>Bacillati</taxon>
        <taxon>Actinomycetota</taxon>
        <taxon>Actinomycetes</taxon>
        <taxon>Pseudonocardiales</taxon>
        <taxon>Pseudonocardiaceae</taxon>
        <taxon>Saccharomonospora</taxon>
    </lineage>
</organism>
<reference evidence="1 2" key="1">
    <citation type="submission" date="2014-10" db="EMBL/GenBank/DDBJ databases">
        <title>Genome sequence of Micropolyspora internatus JCM3315.</title>
        <authorList>
            <person name="Shin S.-K."/>
            <person name="Yi H."/>
        </authorList>
    </citation>
    <scope>NUCLEOTIDE SEQUENCE [LARGE SCALE GENOMIC DNA]</scope>
    <source>
        <strain evidence="1 2">JCM 3315</strain>
    </source>
</reference>